<dbReference type="Proteomes" id="UP000216361">
    <property type="component" value="Unassembled WGS sequence"/>
</dbReference>
<gene>
    <name evidence="8" type="ORF">CHR90_11660</name>
</gene>
<dbReference type="GO" id="GO:0006935">
    <property type="term" value="P:chemotaxis"/>
    <property type="evidence" value="ECO:0007669"/>
    <property type="project" value="InterPro"/>
</dbReference>
<keyword evidence="5" id="KW-1133">Transmembrane helix</keyword>
<evidence type="ECO:0000256" key="2">
    <source>
        <dbReference type="ARBA" id="ARBA00029447"/>
    </source>
</evidence>
<feature type="domain" description="HAMP" evidence="7">
    <location>
        <begin position="210"/>
        <end position="262"/>
    </location>
</feature>
<dbReference type="InterPro" id="IPR004090">
    <property type="entry name" value="Chemotax_Me-accpt_rcpt"/>
</dbReference>
<feature type="domain" description="Methyl-accepting transducer" evidence="6">
    <location>
        <begin position="295"/>
        <end position="538"/>
    </location>
</feature>
<protein>
    <recommendedName>
        <fullName evidence="10">Methyl-accepting chemotaxis protein</fullName>
    </recommendedName>
</protein>
<evidence type="ECO:0000256" key="5">
    <source>
        <dbReference type="SAM" id="Phobius"/>
    </source>
</evidence>
<dbReference type="InterPro" id="IPR003660">
    <property type="entry name" value="HAMP_dom"/>
</dbReference>
<dbReference type="PROSITE" id="PS50885">
    <property type="entry name" value="HAMP"/>
    <property type="match status" value="1"/>
</dbReference>
<evidence type="ECO:0008006" key="10">
    <source>
        <dbReference type="Google" id="ProtNLM"/>
    </source>
</evidence>
<dbReference type="Gene3D" id="1.10.287.950">
    <property type="entry name" value="Methyl-accepting chemotaxis protein"/>
    <property type="match status" value="1"/>
</dbReference>
<evidence type="ECO:0000259" key="6">
    <source>
        <dbReference type="PROSITE" id="PS50111"/>
    </source>
</evidence>
<proteinExistence type="inferred from homology"/>
<evidence type="ECO:0000256" key="1">
    <source>
        <dbReference type="ARBA" id="ARBA00023224"/>
    </source>
</evidence>
<evidence type="ECO:0000256" key="4">
    <source>
        <dbReference type="SAM" id="Coils"/>
    </source>
</evidence>
<dbReference type="AlphaFoldDB" id="A0A255XPI2"/>
<dbReference type="PRINTS" id="PR00260">
    <property type="entry name" value="CHEMTRNSDUCR"/>
</dbReference>
<dbReference type="Pfam" id="PF00015">
    <property type="entry name" value="MCPsignal"/>
    <property type="match status" value="1"/>
</dbReference>
<keyword evidence="5" id="KW-0472">Membrane</keyword>
<accession>A0A255XPI2</accession>
<comment type="similarity">
    <text evidence="2">Belongs to the methyl-accepting chemotaxis (MCP) protein family.</text>
</comment>
<dbReference type="SMART" id="SM00304">
    <property type="entry name" value="HAMP"/>
    <property type="match status" value="1"/>
</dbReference>
<feature type="coiled-coil region" evidence="4">
    <location>
        <begin position="246"/>
        <end position="282"/>
    </location>
</feature>
<evidence type="ECO:0000313" key="9">
    <source>
        <dbReference type="Proteomes" id="UP000216361"/>
    </source>
</evidence>
<keyword evidence="4" id="KW-0175">Coiled coil</keyword>
<dbReference type="EMBL" id="NOXS01000032">
    <property type="protein sequence ID" value="OYQ18897.1"/>
    <property type="molecule type" value="Genomic_DNA"/>
</dbReference>
<dbReference type="SMART" id="SM00283">
    <property type="entry name" value="MA"/>
    <property type="match status" value="1"/>
</dbReference>
<name>A0A255XPI2_9PROT</name>
<evidence type="ECO:0000313" key="8">
    <source>
        <dbReference type="EMBL" id="OYQ18897.1"/>
    </source>
</evidence>
<dbReference type="Pfam" id="PF00672">
    <property type="entry name" value="HAMP"/>
    <property type="match status" value="1"/>
</dbReference>
<dbReference type="GO" id="GO:0016020">
    <property type="term" value="C:membrane"/>
    <property type="evidence" value="ECO:0007669"/>
    <property type="project" value="InterPro"/>
</dbReference>
<dbReference type="OrthoDB" id="3378718at2"/>
<dbReference type="Gene3D" id="6.10.340.10">
    <property type="match status" value="1"/>
</dbReference>
<keyword evidence="9" id="KW-1185">Reference proteome</keyword>
<dbReference type="PANTHER" id="PTHR32089:SF112">
    <property type="entry name" value="LYSOZYME-LIKE PROTEIN-RELATED"/>
    <property type="match status" value="1"/>
</dbReference>
<dbReference type="GO" id="GO:0007165">
    <property type="term" value="P:signal transduction"/>
    <property type="evidence" value="ECO:0007669"/>
    <property type="project" value="UniProtKB-KW"/>
</dbReference>
<feature type="transmembrane region" description="Helical" evidence="5">
    <location>
        <begin position="186"/>
        <end position="208"/>
    </location>
</feature>
<dbReference type="SUPFAM" id="SSF58104">
    <property type="entry name" value="Methyl-accepting chemotaxis protein (MCP) signaling domain"/>
    <property type="match status" value="1"/>
</dbReference>
<dbReference type="PANTHER" id="PTHR32089">
    <property type="entry name" value="METHYL-ACCEPTING CHEMOTAXIS PROTEIN MCPB"/>
    <property type="match status" value="1"/>
</dbReference>
<sequence>MRTLRGLRQKILSLVLIAGVLMLTAAGLSAYFFQQVVVLLHTVKAQGEILSDFQYGDMLHDTLRGHVFEAMLAASGEKTADAMHVAEDLKTDAAAFRKTLADNQQRAEGRLRELLQRVSTPLETYIRQSETLVALAAQDRAKASAQLPAFVTAFDALAKEQEEIEDLIKAETDSVRSQADGLIATAYWAIGSVIVLALLGLLVAARLIATSITRPLSACATALDRIRNGDRADPLGFTARDEMGAIARAVEAYRETTERVAAAQQERAAEAAQRLARQQSLETAIADFEGGIGHVAEAVTQATGNLCSGAGELDRLAKNTHADTTSAQSAADQAAANVDTAATAAAELSASIASISRDLSICTDQAAQSVHLVDKTNATVESLSEAAQRIGDVVRLIQSIAEQTNLLALNATIEAARAGEAGKGFAVVANEVKSLANQTARATEEITTQIAAVQAVSRETVDAVQGIGQVIGTINDTIAMIASAAEEQRAATAEIARAVDYASQGARRVAGDVDRISGASAQVGSIVGSVSSTSQNLGVETQALNRVVEQFLKAVRAA</sequence>
<organism evidence="8 9">
    <name type="scientific">Elstera cyanobacteriorum</name>
    <dbReference type="NCBI Taxonomy" id="2022747"/>
    <lineage>
        <taxon>Bacteria</taxon>
        <taxon>Pseudomonadati</taxon>
        <taxon>Pseudomonadota</taxon>
        <taxon>Alphaproteobacteria</taxon>
        <taxon>Rhodospirillales</taxon>
        <taxon>Rhodospirillaceae</taxon>
        <taxon>Elstera</taxon>
    </lineage>
</organism>
<dbReference type="PROSITE" id="PS50111">
    <property type="entry name" value="CHEMOTAXIS_TRANSDUC_2"/>
    <property type="match status" value="1"/>
</dbReference>
<reference evidence="8 9" key="1">
    <citation type="submission" date="2017-07" db="EMBL/GenBank/DDBJ databases">
        <title>Elstera cyanobacteriorum sp. nov., a novel bacterium isolated from cyanobacterial aggregates in a eutrophic lake.</title>
        <authorList>
            <person name="Cai H."/>
        </authorList>
    </citation>
    <scope>NUCLEOTIDE SEQUENCE [LARGE SCALE GENOMIC DNA]</scope>
    <source>
        <strain evidence="8 9">TH019</strain>
    </source>
</reference>
<keyword evidence="5" id="KW-0812">Transmembrane</keyword>
<evidence type="ECO:0000259" key="7">
    <source>
        <dbReference type="PROSITE" id="PS50885"/>
    </source>
</evidence>
<keyword evidence="1 3" id="KW-0807">Transducer</keyword>
<dbReference type="GO" id="GO:0004888">
    <property type="term" value="F:transmembrane signaling receptor activity"/>
    <property type="evidence" value="ECO:0007669"/>
    <property type="project" value="InterPro"/>
</dbReference>
<feature type="transmembrane region" description="Helical" evidence="5">
    <location>
        <begin position="12"/>
        <end position="33"/>
    </location>
</feature>
<evidence type="ECO:0000256" key="3">
    <source>
        <dbReference type="PROSITE-ProRule" id="PRU00284"/>
    </source>
</evidence>
<comment type="caution">
    <text evidence="8">The sequence shown here is derived from an EMBL/GenBank/DDBJ whole genome shotgun (WGS) entry which is preliminary data.</text>
</comment>
<dbReference type="InterPro" id="IPR004089">
    <property type="entry name" value="MCPsignal_dom"/>
</dbReference>